<evidence type="ECO:0000259" key="6">
    <source>
        <dbReference type="Pfam" id="PF00725"/>
    </source>
</evidence>
<dbReference type="PROSITE" id="PS00067">
    <property type="entry name" value="3HCDH"/>
    <property type="match status" value="1"/>
</dbReference>
<dbReference type="EMBL" id="CP000360">
    <property type="protein sequence ID" value="ABF40214.1"/>
    <property type="molecule type" value="Genomic_DNA"/>
</dbReference>
<dbReference type="STRING" id="204669.Acid345_1212"/>
<evidence type="ECO:0000259" key="7">
    <source>
        <dbReference type="Pfam" id="PF02737"/>
    </source>
</evidence>
<dbReference type="AlphaFoldDB" id="Q1ISD6"/>
<dbReference type="KEGG" id="aba:Acid345_1212"/>
<feature type="signal peptide" evidence="5">
    <location>
        <begin position="1"/>
        <end position="21"/>
    </location>
</feature>
<gene>
    <name evidence="8" type="ordered locus">Acid345_1212</name>
</gene>
<evidence type="ECO:0000313" key="9">
    <source>
        <dbReference type="Proteomes" id="UP000002432"/>
    </source>
</evidence>
<dbReference type="FunFam" id="3.40.50.720:FF:000009">
    <property type="entry name" value="Fatty oxidation complex, alpha subunit"/>
    <property type="match status" value="1"/>
</dbReference>
<feature type="domain" description="3-hydroxyacyl-CoA dehydrogenase C-terminal" evidence="6">
    <location>
        <begin position="185"/>
        <end position="281"/>
    </location>
</feature>
<evidence type="ECO:0000256" key="1">
    <source>
        <dbReference type="ARBA" id="ARBA00009463"/>
    </source>
</evidence>
<proteinExistence type="inferred from homology"/>
<dbReference type="NCBIfam" id="NF005875">
    <property type="entry name" value="PRK07819.1"/>
    <property type="match status" value="1"/>
</dbReference>
<dbReference type="SUPFAM" id="SSF51735">
    <property type="entry name" value="NAD(P)-binding Rossmann-fold domains"/>
    <property type="match status" value="1"/>
</dbReference>
<dbReference type="Pfam" id="PF00725">
    <property type="entry name" value="3HCDH"/>
    <property type="match status" value="1"/>
</dbReference>
<dbReference type="SUPFAM" id="SSF48179">
    <property type="entry name" value="6-phosphogluconate dehydrogenase C-terminal domain-like"/>
    <property type="match status" value="1"/>
</dbReference>
<feature type="binding site" evidence="4">
    <location>
        <position position="118"/>
    </location>
    <ligand>
        <name>CoA</name>
        <dbReference type="ChEBI" id="CHEBI:57287"/>
    </ligand>
</feature>
<reference evidence="8 9" key="1">
    <citation type="journal article" date="2009" name="Appl. Environ. Microbiol.">
        <title>Three genomes from the phylum Acidobacteria provide insight into the lifestyles of these microorganisms in soils.</title>
        <authorList>
            <person name="Ward N.L."/>
            <person name="Challacombe J.F."/>
            <person name="Janssen P.H."/>
            <person name="Henrissat B."/>
            <person name="Coutinho P.M."/>
            <person name="Wu M."/>
            <person name="Xie G."/>
            <person name="Haft D.H."/>
            <person name="Sait M."/>
            <person name="Badger J."/>
            <person name="Barabote R.D."/>
            <person name="Bradley B."/>
            <person name="Brettin T.S."/>
            <person name="Brinkac L.M."/>
            <person name="Bruce D."/>
            <person name="Creasy T."/>
            <person name="Daugherty S.C."/>
            <person name="Davidsen T.M."/>
            <person name="DeBoy R.T."/>
            <person name="Detter J.C."/>
            <person name="Dodson R.J."/>
            <person name="Durkin A.S."/>
            <person name="Ganapathy A."/>
            <person name="Gwinn-Giglio M."/>
            <person name="Han C.S."/>
            <person name="Khouri H."/>
            <person name="Kiss H."/>
            <person name="Kothari S.P."/>
            <person name="Madupu R."/>
            <person name="Nelson K.E."/>
            <person name="Nelson W.C."/>
            <person name="Paulsen I."/>
            <person name="Penn K."/>
            <person name="Ren Q."/>
            <person name="Rosovitz M.J."/>
            <person name="Selengut J.D."/>
            <person name="Shrivastava S."/>
            <person name="Sullivan S.A."/>
            <person name="Tapia R."/>
            <person name="Thompson L.S."/>
            <person name="Watkins K.L."/>
            <person name="Yang Q."/>
            <person name="Yu C."/>
            <person name="Zafar N."/>
            <person name="Zhou L."/>
            <person name="Kuske C.R."/>
        </authorList>
    </citation>
    <scope>NUCLEOTIDE SEQUENCE [LARGE SCALE GENOMIC DNA]</scope>
    <source>
        <strain evidence="8 9">Ellin345</strain>
    </source>
</reference>
<dbReference type="GO" id="GO:0070403">
    <property type="term" value="F:NAD+ binding"/>
    <property type="evidence" value="ECO:0007669"/>
    <property type="project" value="InterPro"/>
</dbReference>
<accession>Q1ISD6</accession>
<name>Q1ISD6_KORVE</name>
<dbReference type="PIRSF" id="PIRSF000105">
    <property type="entry name" value="HCDH"/>
    <property type="match status" value="1"/>
</dbReference>
<feature type="binding site" evidence="4">
    <location>
        <position position="49"/>
    </location>
    <ligand>
        <name>CoA</name>
        <dbReference type="ChEBI" id="CHEBI:57287"/>
    </ligand>
</feature>
<evidence type="ECO:0000313" key="8">
    <source>
        <dbReference type="EMBL" id="ABF40214.1"/>
    </source>
</evidence>
<dbReference type="OrthoDB" id="9771883at2"/>
<comment type="similarity">
    <text evidence="1">Belongs to the 3-hydroxyacyl-CoA dehydrogenase family.</text>
</comment>
<feature type="domain" description="3-hydroxyacyl-CoA dehydrogenase NAD binding" evidence="7">
    <location>
        <begin position="6"/>
        <end position="182"/>
    </location>
</feature>
<dbReference type="InterPro" id="IPR006108">
    <property type="entry name" value="3HC_DH_C"/>
</dbReference>
<dbReference type="InterPro" id="IPR008927">
    <property type="entry name" value="6-PGluconate_DH-like_C_sf"/>
</dbReference>
<dbReference type="GO" id="GO:0006631">
    <property type="term" value="P:fatty acid metabolic process"/>
    <property type="evidence" value="ECO:0007669"/>
    <property type="project" value="InterPro"/>
</dbReference>
<organism evidence="8 9">
    <name type="scientific">Koribacter versatilis (strain Ellin345)</name>
    <dbReference type="NCBI Taxonomy" id="204669"/>
    <lineage>
        <taxon>Bacteria</taxon>
        <taxon>Pseudomonadati</taxon>
        <taxon>Acidobacteriota</taxon>
        <taxon>Terriglobia</taxon>
        <taxon>Terriglobales</taxon>
        <taxon>Candidatus Korobacteraceae</taxon>
        <taxon>Candidatus Korobacter</taxon>
    </lineage>
</organism>
<keyword evidence="9" id="KW-1185">Reference proteome</keyword>
<dbReference type="InterPro" id="IPR036291">
    <property type="entry name" value="NAD(P)-bd_dom_sf"/>
</dbReference>
<dbReference type="InterPro" id="IPR013328">
    <property type="entry name" value="6PGD_dom2"/>
</dbReference>
<feature type="binding site" evidence="4">
    <location>
        <position position="56"/>
    </location>
    <ligand>
        <name>CoA</name>
        <dbReference type="ChEBI" id="CHEBI:57287"/>
    </ligand>
</feature>
<keyword evidence="2 8" id="KW-0560">Oxidoreductase</keyword>
<dbReference type="InterPro" id="IPR006176">
    <property type="entry name" value="3-OHacyl-CoA_DH_NAD-bd"/>
</dbReference>
<sequence length="293" mass="32158">MQIKSVGVIGCGLMGSGIAQAAATAGFPVIVLEAEQRFLDRGFTGVERSLAKFAEKGTITESPDAIRARLKGTTNVEDLADCDIIIEAILENVPEKHKMYAALEKVAKPDAIFASNTSSISITELMAATKRPERFIGLHFFNPVPLMKLVEVIRTIATSDEVFEAAVDFGTKLGKVPVRTKDSSGFIVNRLLVPYLLDAIRAYEEGVGSIVDIDQAMKLGCGYPMGPFTLLDFVGLDTCYYITHVMFDEFREKRFAAPPLLKRMVLAGWYGRKTGKGFYDYTDPNNPIANQNL</sequence>
<dbReference type="HOGENOM" id="CLU_009834_2_0_0"/>
<evidence type="ECO:0000256" key="2">
    <source>
        <dbReference type="ARBA" id="ARBA00023002"/>
    </source>
</evidence>
<dbReference type="eggNOG" id="COG1250">
    <property type="taxonomic scope" value="Bacteria"/>
</dbReference>
<dbReference type="InterPro" id="IPR022694">
    <property type="entry name" value="3-OHacyl-CoA_DH"/>
</dbReference>
<dbReference type="EnsemblBacteria" id="ABF40214">
    <property type="protein sequence ID" value="ABF40214"/>
    <property type="gene ID" value="Acid345_1212"/>
</dbReference>
<keyword evidence="5" id="KW-0732">Signal</keyword>
<evidence type="ECO:0000256" key="5">
    <source>
        <dbReference type="SAM" id="SignalP"/>
    </source>
</evidence>
<feature type="site" description="Important for catalytic activity" evidence="3">
    <location>
        <position position="139"/>
    </location>
</feature>
<evidence type="ECO:0000256" key="3">
    <source>
        <dbReference type="PIRSR" id="PIRSR000105-1"/>
    </source>
</evidence>
<dbReference type="Gene3D" id="3.40.50.720">
    <property type="entry name" value="NAD(P)-binding Rossmann-like Domain"/>
    <property type="match status" value="1"/>
</dbReference>
<feature type="chain" id="PRO_5004191215" evidence="5">
    <location>
        <begin position="22"/>
        <end position="293"/>
    </location>
</feature>
<dbReference type="GO" id="GO:0003857">
    <property type="term" value="F:(3S)-3-hydroxyacyl-CoA dehydrogenase (NAD+) activity"/>
    <property type="evidence" value="ECO:0007669"/>
    <property type="project" value="UniProtKB-EC"/>
</dbReference>
<dbReference type="EC" id="1.1.1.35" evidence="8"/>
<dbReference type="Gene3D" id="1.10.1040.10">
    <property type="entry name" value="N-(1-d-carboxylethyl)-l-norvaline Dehydrogenase, domain 2"/>
    <property type="match status" value="1"/>
</dbReference>
<dbReference type="PANTHER" id="PTHR48075:SF5">
    <property type="entry name" value="3-HYDROXYBUTYRYL-COA DEHYDROGENASE"/>
    <property type="match status" value="1"/>
</dbReference>
<protein>
    <submittedName>
        <fullName evidence="8">3-hydroxyacyl-CoA dehydrogenase</fullName>
        <ecNumber evidence="8">1.1.1.35</ecNumber>
    </submittedName>
</protein>
<dbReference type="Proteomes" id="UP000002432">
    <property type="component" value="Chromosome"/>
</dbReference>
<evidence type="ECO:0000256" key="4">
    <source>
        <dbReference type="PIRSR" id="PIRSR000105-3"/>
    </source>
</evidence>
<dbReference type="Pfam" id="PF02737">
    <property type="entry name" value="3HCDH_N"/>
    <property type="match status" value="1"/>
</dbReference>
<dbReference type="PANTHER" id="PTHR48075">
    <property type="entry name" value="3-HYDROXYACYL-COA DEHYDROGENASE FAMILY PROTEIN"/>
    <property type="match status" value="1"/>
</dbReference>
<dbReference type="RefSeq" id="WP_011522016.1">
    <property type="nucleotide sequence ID" value="NC_008009.1"/>
</dbReference>
<dbReference type="InterPro" id="IPR006180">
    <property type="entry name" value="3-OHacyl-CoA_DH_CS"/>
</dbReference>